<accession>A0A4T2A321</accession>
<evidence type="ECO:0000256" key="6">
    <source>
        <dbReference type="SAM" id="SignalP"/>
    </source>
</evidence>
<dbReference type="CDD" id="cd13589">
    <property type="entry name" value="PBP2_polyamine_RpCGA009"/>
    <property type="match status" value="1"/>
</dbReference>
<comment type="subcellular location">
    <subcellularLocation>
        <location evidence="1">Periplasm</location>
    </subcellularLocation>
</comment>
<feature type="signal peptide" evidence="6">
    <location>
        <begin position="1"/>
        <end position="27"/>
    </location>
</feature>
<organism evidence="7 8">
    <name type="scientific">Pseudomonas leptonychotis</name>
    <dbReference type="NCBI Taxonomy" id="2448482"/>
    <lineage>
        <taxon>Bacteria</taxon>
        <taxon>Pseudomonadati</taxon>
        <taxon>Pseudomonadota</taxon>
        <taxon>Gammaproteobacteria</taxon>
        <taxon>Pseudomonadales</taxon>
        <taxon>Pseudomonadaceae</taxon>
        <taxon>Pseudomonas</taxon>
    </lineage>
</organism>
<comment type="similarity">
    <text evidence="2">Belongs to the bacterial solute-binding protein 1 family.</text>
</comment>
<evidence type="ECO:0000256" key="2">
    <source>
        <dbReference type="ARBA" id="ARBA00008520"/>
    </source>
</evidence>
<evidence type="ECO:0000256" key="4">
    <source>
        <dbReference type="ARBA" id="ARBA00022729"/>
    </source>
</evidence>
<dbReference type="Proteomes" id="UP000307541">
    <property type="component" value="Unassembled WGS sequence"/>
</dbReference>
<evidence type="ECO:0000313" key="8">
    <source>
        <dbReference type="Proteomes" id="UP000307541"/>
    </source>
</evidence>
<dbReference type="GO" id="GO:0030288">
    <property type="term" value="C:outer membrane-bounded periplasmic space"/>
    <property type="evidence" value="ECO:0007669"/>
    <property type="project" value="TreeGrafter"/>
</dbReference>
<evidence type="ECO:0000313" key="7">
    <source>
        <dbReference type="EMBL" id="TIH10178.1"/>
    </source>
</evidence>
<dbReference type="Pfam" id="PF13416">
    <property type="entry name" value="SBP_bac_8"/>
    <property type="match status" value="1"/>
</dbReference>
<dbReference type="AlphaFoldDB" id="A0A4T2A321"/>
<dbReference type="PANTHER" id="PTHR30006">
    <property type="entry name" value="THIAMINE-BINDING PERIPLASMIC PROTEIN-RELATED"/>
    <property type="match status" value="1"/>
</dbReference>
<dbReference type="GO" id="GO:0030975">
    <property type="term" value="F:thiamine binding"/>
    <property type="evidence" value="ECO:0007669"/>
    <property type="project" value="TreeGrafter"/>
</dbReference>
<proteinExistence type="inferred from homology"/>
<evidence type="ECO:0000256" key="1">
    <source>
        <dbReference type="ARBA" id="ARBA00004418"/>
    </source>
</evidence>
<dbReference type="InterPro" id="IPR006059">
    <property type="entry name" value="SBP"/>
</dbReference>
<reference evidence="7 8" key="1">
    <citation type="submission" date="2018-10" db="EMBL/GenBank/DDBJ databases">
        <title>Pseudomonas leptonychotis sp. nov., isolated from Weddell seals in Antarctica.</title>
        <authorList>
            <person name="Novakova D."/>
            <person name="Svec P."/>
            <person name="Kralova S."/>
            <person name="Kristofova L."/>
            <person name="Zeman M."/>
            <person name="Pantucek R."/>
            <person name="Maslanova I."/>
            <person name="Sedlacek I."/>
        </authorList>
    </citation>
    <scope>NUCLEOTIDE SEQUENCE [LARGE SCALE GENOMIC DNA]</scope>
    <source>
        <strain evidence="7 8">CCM 8849</strain>
    </source>
</reference>
<dbReference type="OrthoDB" id="9815444at2"/>
<keyword evidence="3" id="KW-0813">Transport</keyword>
<keyword evidence="4 6" id="KW-0732">Signal</keyword>
<dbReference type="SUPFAM" id="SSF53850">
    <property type="entry name" value="Periplasmic binding protein-like II"/>
    <property type="match status" value="1"/>
</dbReference>
<sequence length="357" mass="38707">MARTLTTRFSTFALAAALGTASFAASAEETLTVVSWGGAYGAAQQKHVIDPFQKDTGNKVLFEDYTGGVAEIKAQVESGNIQWDVVDFEVIDLERACSEGLLETLDHSVLPAGIDGVAADKDFIPEALSSDCAVGNIVWSVVFAYNEKTIGDTKAASITDFFDTQKIAGKRALRKRPQVNMEWALLADGVKPADVYEVLATPEGQARAFAKLDTIKQDIVWFDSWSQAPQLLNDGGAVLVQSANGRFYDAIRQEKKPFVIVWDGHVYDLDAWAIVKGSKKKDLAMKFIAYATGSKPLAGMPDVAYGPTRKSSMPLADKSAAPHLPTAHLSKGIQAGSDFWADYGESLGEKFNEWLLK</sequence>
<comment type="caution">
    <text evidence="7">The sequence shown here is derived from an EMBL/GenBank/DDBJ whole genome shotgun (WGS) entry which is preliminary data.</text>
</comment>
<keyword evidence="5" id="KW-0574">Periplasm</keyword>
<name>A0A4T2A321_9PSED</name>
<dbReference type="EMBL" id="RFLV01000001">
    <property type="protein sequence ID" value="TIH10178.1"/>
    <property type="molecule type" value="Genomic_DNA"/>
</dbReference>
<keyword evidence="8" id="KW-1185">Reference proteome</keyword>
<gene>
    <name evidence="7" type="ORF">D8779_05665</name>
</gene>
<dbReference type="GO" id="GO:0030976">
    <property type="term" value="F:thiamine pyrophosphate binding"/>
    <property type="evidence" value="ECO:0007669"/>
    <property type="project" value="TreeGrafter"/>
</dbReference>
<evidence type="ECO:0000256" key="5">
    <source>
        <dbReference type="ARBA" id="ARBA00022764"/>
    </source>
</evidence>
<feature type="chain" id="PRO_5020561323" evidence="6">
    <location>
        <begin position="28"/>
        <end position="357"/>
    </location>
</feature>
<dbReference type="Gene3D" id="3.40.190.10">
    <property type="entry name" value="Periplasmic binding protein-like II"/>
    <property type="match status" value="2"/>
</dbReference>
<protein>
    <submittedName>
        <fullName evidence="7">ABC transporter substrate-binding protein</fullName>
    </submittedName>
</protein>
<dbReference type="PANTHER" id="PTHR30006:SF3">
    <property type="entry name" value="THIAMINE-BINDING PERIPLASMIC PROTEIN"/>
    <property type="match status" value="1"/>
</dbReference>
<dbReference type="RefSeq" id="WP_136663473.1">
    <property type="nucleotide sequence ID" value="NZ_RFLV01000001.1"/>
</dbReference>
<dbReference type="GO" id="GO:0015888">
    <property type="term" value="P:thiamine transport"/>
    <property type="evidence" value="ECO:0007669"/>
    <property type="project" value="TreeGrafter"/>
</dbReference>
<evidence type="ECO:0000256" key="3">
    <source>
        <dbReference type="ARBA" id="ARBA00022448"/>
    </source>
</evidence>